<evidence type="ECO:0008006" key="4">
    <source>
        <dbReference type="Google" id="ProtNLM"/>
    </source>
</evidence>
<dbReference type="Proteomes" id="UP001497497">
    <property type="component" value="Unassembled WGS sequence"/>
</dbReference>
<dbReference type="PANTHER" id="PTHR14894">
    <property type="entry name" value="CDK5 REGULATORY SUBUNIT-ASSOCIATED PROTEIN 3"/>
    <property type="match status" value="1"/>
</dbReference>
<accession>A0AAV2HTK8</accession>
<evidence type="ECO:0000256" key="1">
    <source>
        <dbReference type="ARBA" id="ARBA00007478"/>
    </source>
</evidence>
<name>A0AAV2HTK8_LYMST</name>
<protein>
    <recommendedName>
        <fullName evidence="4">CDK5 regulatory subunit-associated protein 3</fullName>
    </recommendedName>
</protein>
<comment type="similarity">
    <text evidence="1">Belongs to the CDK5RAP3 family.</text>
</comment>
<dbReference type="GO" id="GO:0007346">
    <property type="term" value="P:regulation of mitotic cell cycle"/>
    <property type="evidence" value="ECO:0007669"/>
    <property type="project" value="TreeGrafter"/>
</dbReference>
<evidence type="ECO:0000313" key="2">
    <source>
        <dbReference type="EMBL" id="CAL1536755.1"/>
    </source>
</evidence>
<keyword evidence="3" id="KW-1185">Reference proteome</keyword>
<gene>
    <name evidence="2" type="ORF">GSLYS_00010668001</name>
</gene>
<dbReference type="InterPro" id="IPR008491">
    <property type="entry name" value="CDK5RAP3"/>
</dbReference>
<reference evidence="2 3" key="1">
    <citation type="submission" date="2024-04" db="EMBL/GenBank/DDBJ databases">
        <authorList>
            <consortium name="Genoscope - CEA"/>
            <person name="William W."/>
        </authorList>
    </citation>
    <scope>NUCLEOTIDE SEQUENCE [LARGE SCALE GENOMIC DNA]</scope>
</reference>
<organism evidence="2 3">
    <name type="scientific">Lymnaea stagnalis</name>
    <name type="common">Great pond snail</name>
    <name type="synonym">Helix stagnalis</name>
    <dbReference type="NCBI Taxonomy" id="6523"/>
    <lineage>
        <taxon>Eukaryota</taxon>
        <taxon>Metazoa</taxon>
        <taxon>Spiralia</taxon>
        <taxon>Lophotrochozoa</taxon>
        <taxon>Mollusca</taxon>
        <taxon>Gastropoda</taxon>
        <taxon>Heterobranchia</taxon>
        <taxon>Euthyneura</taxon>
        <taxon>Panpulmonata</taxon>
        <taxon>Hygrophila</taxon>
        <taxon>Lymnaeoidea</taxon>
        <taxon>Lymnaeidae</taxon>
        <taxon>Lymnaea</taxon>
    </lineage>
</organism>
<proteinExistence type="inferred from homology"/>
<dbReference type="GO" id="GO:0012505">
    <property type="term" value="C:endomembrane system"/>
    <property type="evidence" value="ECO:0007669"/>
    <property type="project" value="TreeGrafter"/>
</dbReference>
<dbReference type="PANTHER" id="PTHR14894:SF0">
    <property type="entry name" value="CDK5 REGULATORY SUBUNIT-ASSOCIATED PROTEIN 3"/>
    <property type="match status" value="1"/>
</dbReference>
<dbReference type="EMBL" id="CAXITT010000238">
    <property type="protein sequence ID" value="CAL1536755.1"/>
    <property type="molecule type" value="Genomic_DNA"/>
</dbReference>
<evidence type="ECO:0000313" key="3">
    <source>
        <dbReference type="Proteomes" id="UP001497497"/>
    </source>
</evidence>
<dbReference type="AlphaFoldDB" id="A0AAV2HTK8"/>
<dbReference type="Pfam" id="PF05600">
    <property type="entry name" value="CDK5RAP3"/>
    <property type="match status" value="1"/>
</dbReference>
<comment type="caution">
    <text evidence="2">The sequence shown here is derived from an EMBL/GenBank/DDBJ whole genome shotgun (WGS) entry which is preliminary data.</text>
</comment>
<sequence>MTQKSLESLPIDIHYNKLLEWLVNRRHCNQQFQAFITVIREKMVKARDLTLAEEIKDKDTQELLSLTQLNYFQVKQLVEHLKSSDIGKKNLLGQYTSQCMKEWSDILKLYEKDGTFLAETAQLIVRNVNYEVPALKKQISKCQQTQKECTRKQHEYAASSADLRKQYAASCKQLGIEGKQIKSELASLVKDLPSELSKFAVSAKSLEEAVQFYDKFTKFVCNNESASAENVRLLKHILSKGNTSTYEWRTGQPPTRTDHQEIAIDLSDEQDAAANGTNDVIDWGATDAGGATDLGENTIDFDLGDITVESGGVLAADGEVVLENPDIDTIDWGAVGDITPIESTEIGQESGVATGKDALSVIDNPETRNNFIDDLLELKAFLTQRAHEVAHDTGDASHMSSAPSDIHIDLDKVTTMLTKVKDILDKLTSVQMQHLMLIRDSPRYVDRLRDSLKQKLSLADKFVLSEKEMAAAWKEAVDEEKELEPQLELLRKQTKVLKKQLEEEISKKYNERRVNIIGEINTL</sequence>